<dbReference type="AlphaFoldDB" id="A0A383VUY7"/>
<evidence type="ECO:0000313" key="1">
    <source>
        <dbReference type="EMBL" id="SZX69021.1"/>
    </source>
</evidence>
<dbReference type="EMBL" id="FNXT01000896">
    <property type="protein sequence ID" value="SZX69021.1"/>
    <property type="molecule type" value="Genomic_DNA"/>
</dbReference>
<evidence type="ECO:0000313" key="2">
    <source>
        <dbReference type="Proteomes" id="UP000256970"/>
    </source>
</evidence>
<reference evidence="1 2" key="1">
    <citation type="submission" date="2016-10" db="EMBL/GenBank/DDBJ databases">
        <authorList>
            <person name="Cai Z."/>
        </authorList>
    </citation>
    <scope>NUCLEOTIDE SEQUENCE [LARGE SCALE GENOMIC DNA]</scope>
</reference>
<proteinExistence type="predicted"/>
<name>A0A383VUY7_TETOB</name>
<sequence length="238" mass="24907">MASLASKHSISTASVHRPAPALLAPRVLPQRHCPVHARSSLADKIKHSLDFNKKGRLEVIDKLYRNPSKASLEAVLADDFKMGEEGYTKKFTKAGGCGAVLADDFKIGEEGYTKKFTKADYIGLTAGVVLPAIPDFKWGHACSGDVDDDGFCIVTVQATGHHTGAPLAMPGLEPLPPSGRHFCLAEEVQKVKVVGDKVAEIQVLPNKGAGPRALYAALGGKAPSQAAAAAAAAAPPLP</sequence>
<organism evidence="1 2">
    <name type="scientific">Tetradesmus obliquus</name>
    <name type="common">Green alga</name>
    <name type="synonym">Acutodesmus obliquus</name>
    <dbReference type="NCBI Taxonomy" id="3088"/>
    <lineage>
        <taxon>Eukaryota</taxon>
        <taxon>Viridiplantae</taxon>
        <taxon>Chlorophyta</taxon>
        <taxon>core chlorophytes</taxon>
        <taxon>Chlorophyceae</taxon>
        <taxon>CS clade</taxon>
        <taxon>Sphaeropleales</taxon>
        <taxon>Scenedesmaceae</taxon>
        <taxon>Tetradesmus</taxon>
    </lineage>
</organism>
<gene>
    <name evidence="1" type="ORF">BQ4739_LOCUS9328</name>
</gene>
<keyword evidence="2" id="KW-1185">Reference proteome</keyword>
<protein>
    <submittedName>
        <fullName evidence="1">Uncharacterized protein</fullName>
    </submittedName>
</protein>
<accession>A0A383VUY7</accession>
<dbReference type="Proteomes" id="UP000256970">
    <property type="component" value="Unassembled WGS sequence"/>
</dbReference>